<evidence type="ECO:0000256" key="2">
    <source>
        <dbReference type="ARBA" id="ARBA00022801"/>
    </source>
</evidence>
<dbReference type="PROSITE" id="PS51462">
    <property type="entry name" value="NUDIX"/>
    <property type="match status" value="1"/>
</dbReference>
<dbReference type="GO" id="GO:0006753">
    <property type="term" value="P:nucleoside phosphate metabolic process"/>
    <property type="evidence" value="ECO:0007669"/>
    <property type="project" value="TreeGrafter"/>
</dbReference>
<evidence type="ECO:0000313" key="5">
    <source>
        <dbReference type="Proteomes" id="UP001202328"/>
    </source>
</evidence>
<dbReference type="HAMAP" id="MF_00298">
    <property type="entry name" value="Nudix_RppH"/>
    <property type="match status" value="1"/>
</dbReference>
<dbReference type="GO" id="GO:0009507">
    <property type="term" value="C:chloroplast"/>
    <property type="evidence" value="ECO:0007669"/>
    <property type="project" value="TreeGrafter"/>
</dbReference>
<gene>
    <name evidence="4" type="ORF">MKW98_030836</name>
</gene>
<reference evidence="4" key="1">
    <citation type="submission" date="2022-04" db="EMBL/GenBank/DDBJ databases">
        <title>A functionally conserved STORR gene fusion in Papaver species that diverged 16.8 million years ago.</title>
        <authorList>
            <person name="Catania T."/>
        </authorList>
    </citation>
    <scope>NUCLEOTIDE SEQUENCE</scope>
    <source>
        <strain evidence="4">S-188037</strain>
    </source>
</reference>
<dbReference type="Pfam" id="PF00293">
    <property type="entry name" value="NUDIX"/>
    <property type="match status" value="1"/>
</dbReference>
<dbReference type="InterPro" id="IPR020476">
    <property type="entry name" value="Nudix_hydrolase"/>
</dbReference>
<dbReference type="InterPro" id="IPR000086">
    <property type="entry name" value="NUDIX_hydrolase_dom"/>
</dbReference>
<evidence type="ECO:0000259" key="3">
    <source>
        <dbReference type="PROSITE" id="PS51462"/>
    </source>
</evidence>
<dbReference type="EMBL" id="JAJJMB010015994">
    <property type="protein sequence ID" value="KAI3850776.1"/>
    <property type="molecule type" value="Genomic_DNA"/>
</dbReference>
<comment type="cofactor">
    <cofactor evidence="1">
        <name>Mn(2+)</name>
        <dbReference type="ChEBI" id="CHEBI:29035"/>
    </cofactor>
</comment>
<dbReference type="GO" id="GO:0034432">
    <property type="term" value="F:bis(5'-adenosyl)-pentaphosphatase activity"/>
    <property type="evidence" value="ECO:0007669"/>
    <property type="project" value="TreeGrafter"/>
</dbReference>
<dbReference type="InterPro" id="IPR022927">
    <property type="entry name" value="RppH"/>
</dbReference>
<evidence type="ECO:0000256" key="1">
    <source>
        <dbReference type="ARBA" id="ARBA00001936"/>
    </source>
</evidence>
<dbReference type="NCBIfam" id="NF001938">
    <property type="entry name" value="PRK00714.1-5"/>
    <property type="match status" value="1"/>
</dbReference>
<feature type="domain" description="Nudix hydrolase" evidence="3">
    <location>
        <begin position="7"/>
        <end position="154"/>
    </location>
</feature>
<dbReference type="Gene3D" id="3.90.79.10">
    <property type="entry name" value="Nucleoside Triphosphate Pyrophosphohydrolase"/>
    <property type="match status" value="1"/>
</dbReference>
<organism evidence="4 5">
    <name type="scientific">Papaver atlanticum</name>
    <dbReference type="NCBI Taxonomy" id="357466"/>
    <lineage>
        <taxon>Eukaryota</taxon>
        <taxon>Viridiplantae</taxon>
        <taxon>Streptophyta</taxon>
        <taxon>Embryophyta</taxon>
        <taxon>Tracheophyta</taxon>
        <taxon>Spermatophyta</taxon>
        <taxon>Magnoliopsida</taxon>
        <taxon>Ranunculales</taxon>
        <taxon>Papaveraceae</taxon>
        <taxon>Papaveroideae</taxon>
        <taxon>Papaver</taxon>
    </lineage>
</organism>
<dbReference type="CDD" id="cd03671">
    <property type="entry name" value="NUDIX_Ap4A_hydrolase_plant_like"/>
    <property type="match status" value="1"/>
</dbReference>
<dbReference type="SUPFAM" id="SSF55811">
    <property type="entry name" value="Nudix"/>
    <property type="match status" value="1"/>
</dbReference>
<dbReference type="InterPro" id="IPR015797">
    <property type="entry name" value="NUDIX_hydrolase-like_dom_sf"/>
</dbReference>
<dbReference type="PANTHER" id="PTHR11839:SF22">
    <property type="entry name" value="NUDIX HYDROLASE 26, CHLOROPLASTIC"/>
    <property type="match status" value="1"/>
</dbReference>
<dbReference type="GO" id="GO:0008893">
    <property type="term" value="F:guanosine-3',5'-bis(diphosphate) 3'-diphosphatase activity"/>
    <property type="evidence" value="ECO:0007669"/>
    <property type="project" value="TreeGrafter"/>
</dbReference>
<keyword evidence="5" id="KW-1185">Reference proteome</keyword>
<comment type="caution">
    <text evidence="4">The sequence shown here is derived from an EMBL/GenBank/DDBJ whole genome shotgun (WGS) entry which is preliminary data.</text>
</comment>
<dbReference type="NCBIfam" id="NF001936">
    <property type="entry name" value="PRK00714.1-3"/>
    <property type="match status" value="1"/>
</dbReference>
<proteinExistence type="inferred from homology"/>
<dbReference type="GO" id="GO:0019693">
    <property type="term" value="P:ribose phosphate metabolic process"/>
    <property type="evidence" value="ECO:0007669"/>
    <property type="project" value="TreeGrafter"/>
</dbReference>
<dbReference type="Proteomes" id="UP001202328">
    <property type="component" value="Unassembled WGS sequence"/>
</dbReference>
<keyword evidence="2" id="KW-0378">Hydrolase</keyword>
<protein>
    <recommendedName>
        <fullName evidence="3">Nudix hydrolase domain-containing protein</fullName>
    </recommendedName>
</protein>
<accession>A0AAD4X759</accession>
<dbReference type="PANTHER" id="PTHR11839">
    <property type="entry name" value="UDP/ADP-SUGAR PYROPHOSPHATASE"/>
    <property type="match status" value="1"/>
</dbReference>
<sequence>MESPPEGCRRNVGICLINSSNEVFCASKLDIPSAWQMPQGGIDDGEDPRAAAIRELREETAVKSVEVLAEVPYWLTYDFPPPLREKQNKQWGRDYKGQAQKWFLLKLIGKDEEINLVGDGTEKPEFGEWSWMTPEQVVERVVVYKKHVYEEVLKVFAPHLQLNSAEPPPTPPPIKFCGT</sequence>
<dbReference type="AlphaFoldDB" id="A0AAD4X759"/>
<evidence type="ECO:0000313" key="4">
    <source>
        <dbReference type="EMBL" id="KAI3850776.1"/>
    </source>
</evidence>
<dbReference type="PRINTS" id="PR00502">
    <property type="entry name" value="NUDIXFAMILY"/>
</dbReference>
<name>A0AAD4X759_9MAGN</name>